<dbReference type="EnsemblPlants" id="TraesCS3B02G151800.1">
    <property type="protein sequence ID" value="TraesCS3B02G151800.1.cds1"/>
    <property type="gene ID" value="TraesCS3B02G151800"/>
</dbReference>
<evidence type="ECO:0008006" key="4">
    <source>
        <dbReference type="Google" id="ProtNLM"/>
    </source>
</evidence>
<dbReference type="Gramene" id="TraesLDM3B03G01592480.1">
    <property type="protein sequence ID" value="TraesLDM3B03G01592480.1.CDS1"/>
    <property type="gene ID" value="TraesLDM3B03G01592480"/>
</dbReference>
<dbReference type="PANTHER" id="PTHR33994:SF39">
    <property type="entry name" value="OS01G0712400 PROTEIN"/>
    <property type="match status" value="1"/>
</dbReference>
<reference evidence="2" key="2">
    <citation type="submission" date="2018-10" db="UniProtKB">
        <authorList>
            <consortium name="EnsemblPlants"/>
        </authorList>
    </citation>
    <scope>IDENTIFICATION</scope>
</reference>
<feature type="transmembrane region" description="Helical" evidence="1">
    <location>
        <begin position="42"/>
        <end position="64"/>
    </location>
</feature>
<dbReference type="OrthoDB" id="10536576at2759"/>
<protein>
    <recommendedName>
        <fullName evidence="4">Late embryogenesis abundant protein LEA-2 subgroup domain-containing protein</fullName>
    </recommendedName>
</protein>
<accession>A0A3B6FIV5</accession>
<sequence length="223" mass="24549">MTVPMAEEPGNYGDYYVLTIEPEPDQPAVDDAESSNDDDPTILLLGMLGLCLLLVICAGFSFFIRGLEPGYSVQLTGVQGLDPSQNPAVSPAFNLTVHVNNKQHMRRVCQEESYLVVYYDESSGDANNTSIGWGKLPAFCVERWSARDLDVSLSSHGVFLSRRLQEKMESHRQSQKMELSVEIKPTRPEESSRPCLTLCEGKYGRSLAAAPAMLCYTVCASAT</sequence>
<keyword evidence="3" id="KW-1185">Reference proteome</keyword>
<dbReference type="Gramene" id="TraesCS3B02G151800.1">
    <property type="protein sequence ID" value="TraesCS3B02G151800.1.cds1"/>
    <property type="gene ID" value="TraesCS3B02G151800"/>
</dbReference>
<keyword evidence="1" id="KW-0472">Membrane</keyword>
<dbReference type="Gramene" id="TraesJUL3B03G01605020.1">
    <property type="protein sequence ID" value="TraesJUL3B03G01605020.1.CDS1"/>
    <property type="gene ID" value="TraesJUL3B03G01605020"/>
</dbReference>
<evidence type="ECO:0000256" key="1">
    <source>
        <dbReference type="SAM" id="Phobius"/>
    </source>
</evidence>
<dbReference type="Proteomes" id="UP000019116">
    <property type="component" value="Chromosome 3B"/>
</dbReference>
<name>A0A3B6FIV5_WHEAT</name>
<dbReference type="AlphaFoldDB" id="A0A3B6FIV5"/>
<evidence type="ECO:0000313" key="2">
    <source>
        <dbReference type="EnsemblPlants" id="TraesCS3B02G151800.1.cds1"/>
    </source>
</evidence>
<dbReference type="Gramene" id="TraesCLE_scaffold_023356_01G000700.1">
    <property type="protein sequence ID" value="TraesCLE_scaffold_023356_01G000700.1"/>
    <property type="gene ID" value="TraesCLE_scaffold_023356_01G000700"/>
</dbReference>
<evidence type="ECO:0000313" key="3">
    <source>
        <dbReference type="Proteomes" id="UP000019116"/>
    </source>
</evidence>
<dbReference type="Gramene" id="TraesWEE_scaffold_125307_01G000200.1">
    <property type="protein sequence ID" value="TraesWEE_scaffold_125307_01G000200.1"/>
    <property type="gene ID" value="TraesWEE_scaffold_125307_01G000200"/>
</dbReference>
<proteinExistence type="predicted"/>
<dbReference type="Gramene" id="TraesCAD_scaffold_244628_01G000200.1">
    <property type="protein sequence ID" value="TraesCAD_scaffold_244628_01G000200.1"/>
    <property type="gene ID" value="TraesCAD_scaffold_244628_01G000200"/>
</dbReference>
<dbReference type="PANTHER" id="PTHR33994">
    <property type="entry name" value="OS04G0515000 PROTEIN"/>
    <property type="match status" value="1"/>
</dbReference>
<keyword evidence="1" id="KW-1133">Transmembrane helix</keyword>
<reference evidence="2" key="1">
    <citation type="submission" date="2018-08" db="EMBL/GenBank/DDBJ databases">
        <authorList>
            <person name="Rossello M."/>
        </authorList>
    </citation>
    <scope>NUCLEOTIDE SEQUENCE [LARGE SCALE GENOMIC DNA]</scope>
    <source>
        <strain evidence="2">cv. Chinese Spring</strain>
    </source>
</reference>
<dbReference type="Gramene" id="TraesCS3B03G0361600.1">
    <property type="protein sequence ID" value="TraesCS3B03G0361600.1.CDS1"/>
    <property type="gene ID" value="TraesCS3B03G0361600"/>
</dbReference>
<organism evidence="2">
    <name type="scientific">Triticum aestivum</name>
    <name type="common">Wheat</name>
    <dbReference type="NCBI Taxonomy" id="4565"/>
    <lineage>
        <taxon>Eukaryota</taxon>
        <taxon>Viridiplantae</taxon>
        <taxon>Streptophyta</taxon>
        <taxon>Embryophyta</taxon>
        <taxon>Tracheophyta</taxon>
        <taxon>Spermatophyta</taxon>
        <taxon>Magnoliopsida</taxon>
        <taxon>Liliopsida</taxon>
        <taxon>Poales</taxon>
        <taxon>Poaceae</taxon>
        <taxon>BOP clade</taxon>
        <taxon>Pooideae</taxon>
        <taxon>Triticodae</taxon>
        <taxon>Triticeae</taxon>
        <taxon>Triticinae</taxon>
        <taxon>Triticum</taxon>
    </lineage>
</organism>
<dbReference type="Gramene" id="TraesRN3B0100352300.1">
    <property type="protein sequence ID" value="TraesRN3B0100352300.1"/>
    <property type="gene ID" value="TraesRN3B0100352300"/>
</dbReference>
<dbReference type="Gramene" id="TraesNOR3B03G01613040.1">
    <property type="protein sequence ID" value="TraesNOR3B03G01613040.1.CDS1"/>
    <property type="gene ID" value="TraesNOR3B03G01613040"/>
</dbReference>
<dbReference type="Gramene" id="TraesROB_scaffold_100625_01G000400.1">
    <property type="protein sequence ID" value="TraesROB_scaffold_100625_01G000400.1"/>
    <property type="gene ID" value="TraesROB_scaffold_100625_01G000400"/>
</dbReference>
<dbReference type="Gramene" id="TraesMAC3B03G01591800.1">
    <property type="protein sequence ID" value="TraesMAC3B03G01591800.1.CDS1"/>
    <property type="gene ID" value="TraesMAC3B03G01591800"/>
</dbReference>
<dbReference type="Gramene" id="TraesSYM3B03G01614520.1">
    <property type="protein sequence ID" value="TraesSYM3B03G01614520.1.CDS1"/>
    <property type="gene ID" value="TraesSYM3B03G01614520"/>
</dbReference>
<dbReference type="Gramene" id="TraesARI3B03G01616290.1">
    <property type="protein sequence ID" value="TraesARI3B03G01616290.1.CDS1"/>
    <property type="gene ID" value="TraesARI3B03G01616290"/>
</dbReference>
<dbReference type="Gramene" id="TraesJAG3B03G01601170.1">
    <property type="protein sequence ID" value="TraesJAG3B03G01601170.1.CDS1"/>
    <property type="gene ID" value="TraesJAG3B03G01601170"/>
</dbReference>
<dbReference type="Gramene" id="TraesPARA_EIv1.0_1012010.1">
    <property type="protein sequence ID" value="TraesPARA_EIv1.0_1012010.1.CDS1"/>
    <property type="gene ID" value="TraesPARA_EIv1.0_1012010"/>
</dbReference>
<keyword evidence="1" id="KW-0812">Transmembrane</keyword>
<dbReference type="Gramene" id="TraesSTA3B03G01583700.1">
    <property type="protein sequence ID" value="TraesSTA3B03G01583700.1.CDS1"/>
    <property type="gene ID" value="TraesSTA3B03G01583700"/>
</dbReference>